<evidence type="ECO:0000313" key="8">
    <source>
        <dbReference type="EMBL" id="MDA0641486.1"/>
    </source>
</evidence>
<dbReference type="PANTHER" id="PTHR35807:SF1">
    <property type="entry name" value="TRANSCRIPTIONAL REGULATOR REDD"/>
    <property type="match status" value="1"/>
</dbReference>
<dbReference type="InterPro" id="IPR005158">
    <property type="entry name" value="BTAD"/>
</dbReference>
<sequence>MAEGVIVRLLGPVTAARDGKEIDLGPPRRQALTAILAAWPGRVVPIPRIIDGIWGDDPPKTAEQSVYTYVAGLRNALEPSRGRREPSKLVVGAAGGYRLRLDGSRVDAIAFTERLDHARRAVLRGDHAGALPDLEEALALWHGEALPGVPGPFAESERARLTEARLAAQEYRAEALLGLDRPQDALAPLRAMTYRHPLRERPRELLMLALVRCGRRAEALVVYEESRRLLREELGVDPGEALRRSHRLALAAGPRERPGDGPPPLPRQLPRDLAGFVGRTQEVIRLKGLLAPWDDTEPNPLVVISGPPGVGKSALAVRIGNLVKDRYPDGQLYVNLRGATVGLPGLDPLDVLGRFLRAFGIDGDAIPGDVDEAAALWRSTLSGRRTLILLDDAAGLGQILPLLPAPRGTAIVVTSRETLAAGDDCVQLHLPRLSLPESVTVLAKLAGAERMAADPEETAGLVRLCDGLPLALRIAGARLADRPAWSVSALTGRLRDERRRLHELEAGELAVRASLASSWSALAGSARPIDRVAARALGLLGLLHLHDVTAEVAAALLGTGADEAERALERLVDAHLLEHLAGPGRYQLHDLVRLFAAEMAPGDAAGPLARALSFYIASARLAVTTMDPHRVQAEGPEVDAVPHAVGGPDEAIAWLAGEETNLVAAAGQAMAGPDSGLAALGVALCFSLFWYQQYAHEPVPLIALNRRALDVCERLGDRLGAYHAHGHVACGLALQGKAEAMGHLEAQLILARELGDRFSEQRTLGNLANLSVERGLHEQALGYAGRQLALARRIGADVGVRYALMMRGLACQKLGRPAEARGPLEEALAAAESIGDTGHEMNMRRILGELCLDEGKPGEAADHLERALAASRAHRNRLGELECLVLLSRARRELGDAHAALPHIAEAMPLAAELENAKWRIETENEQRIVHELVGVPTVRV</sequence>
<comment type="caution">
    <text evidence="8">The sequence shown here is derived from an EMBL/GenBank/DDBJ whole genome shotgun (WGS) entry which is preliminary data.</text>
</comment>
<evidence type="ECO:0000259" key="7">
    <source>
        <dbReference type="PROSITE" id="PS51755"/>
    </source>
</evidence>
<dbReference type="SMART" id="SM01043">
    <property type="entry name" value="BTAD"/>
    <property type="match status" value="1"/>
</dbReference>
<dbReference type="Proteomes" id="UP001212498">
    <property type="component" value="Unassembled WGS sequence"/>
</dbReference>
<feature type="DNA-binding region" description="OmpR/PhoB-type" evidence="5">
    <location>
        <begin position="1"/>
        <end position="101"/>
    </location>
</feature>
<dbReference type="SUPFAM" id="SSF46894">
    <property type="entry name" value="C-terminal effector domain of the bipartite response regulators"/>
    <property type="match status" value="1"/>
</dbReference>
<dbReference type="InterPro" id="IPR027417">
    <property type="entry name" value="P-loop_NTPase"/>
</dbReference>
<keyword evidence="4" id="KW-0804">Transcription</keyword>
<dbReference type="Pfam" id="PF00486">
    <property type="entry name" value="Trans_reg_C"/>
    <property type="match status" value="1"/>
</dbReference>
<protein>
    <submittedName>
        <fullName evidence="8">BTAD domain-containing putative transcriptional regulator</fullName>
    </submittedName>
</protein>
<feature type="domain" description="OmpR/PhoB-type" evidence="7">
    <location>
        <begin position="1"/>
        <end position="101"/>
    </location>
</feature>
<keyword evidence="9" id="KW-1185">Reference proteome</keyword>
<dbReference type="Gene3D" id="1.25.40.10">
    <property type="entry name" value="Tetratricopeptide repeat domain"/>
    <property type="match status" value="2"/>
</dbReference>
<accession>A0ABT4SXC6</accession>
<dbReference type="RefSeq" id="WP_271276343.1">
    <property type="nucleotide sequence ID" value="NZ_BAABFD010000008.1"/>
</dbReference>
<feature type="region of interest" description="Disordered" evidence="6">
    <location>
        <begin position="249"/>
        <end position="269"/>
    </location>
</feature>
<keyword evidence="3 5" id="KW-0238">DNA-binding</keyword>
<dbReference type="InterPro" id="IPR051677">
    <property type="entry name" value="AfsR-DnrI-RedD_regulator"/>
</dbReference>
<name>A0ABT4SXC6_9ACTN</name>
<dbReference type="SUPFAM" id="SSF48452">
    <property type="entry name" value="TPR-like"/>
    <property type="match status" value="2"/>
</dbReference>
<evidence type="ECO:0000256" key="6">
    <source>
        <dbReference type="SAM" id="MobiDB-lite"/>
    </source>
</evidence>
<organism evidence="8 9">
    <name type="scientific">Nonomuraea ferruginea</name>
    <dbReference type="NCBI Taxonomy" id="46174"/>
    <lineage>
        <taxon>Bacteria</taxon>
        <taxon>Bacillati</taxon>
        <taxon>Actinomycetota</taxon>
        <taxon>Actinomycetes</taxon>
        <taxon>Streptosporangiales</taxon>
        <taxon>Streptosporangiaceae</taxon>
        <taxon>Nonomuraea</taxon>
    </lineage>
</organism>
<dbReference type="SUPFAM" id="SSF52540">
    <property type="entry name" value="P-loop containing nucleoside triphosphate hydrolases"/>
    <property type="match status" value="1"/>
</dbReference>
<evidence type="ECO:0000256" key="5">
    <source>
        <dbReference type="PROSITE-ProRule" id="PRU01091"/>
    </source>
</evidence>
<comment type="similarity">
    <text evidence="1">Belongs to the AfsR/DnrI/RedD regulatory family.</text>
</comment>
<reference evidence="8 9" key="1">
    <citation type="submission" date="2022-11" db="EMBL/GenBank/DDBJ databases">
        <title>Nonomuraea corallina sp. nov., a new species of the genus Nonomuraea isolated from sea side sediment in Thai sea.</title>
        <authorList>
            <person name="Ngamcharungchit C."/>
            <person name="Matsumoto A."/>
            <person name="Suriyachadkun C."/>
            <person name="Panbangred W."/>
            <person name="Inahashi Y."/>
            <person name="Intra B."/>
        </authorList>
    </citation>
    <scope>NUCLEOTIDE SEQUENCE [LARGE SCALE GENOMIC DNA]</scope>
    <source>
        <strain evidence="8 9">DSM 43553</strain>
    </source>
</reference>
<evidence type="ECO:0000256" key="3">
    <source>
        <dbReference type="ARBA" id="ARBA00023125"/>
    </source>
</evidence>
<dbReference type="InterPro" id="IPR011990">
    <property type="entry name" value="TPR-like_helical_dom_sf"/>
</dbReference>
<dbReference type="Pfam" id="PF03704">
    <property type="entry name" value="BTAD"/>
    <property type="match status" value="1"/>
</dbReference>
<dbReference type="Gene3D" id="1.10.10.10">
    <property type="entry name" value="Winged helix-like DNA-binding domain superfamily/Winged helix DNA-binding domain"/>
    <property type="match status" value="1"/>
</dbReference>
<dbReference type="InterPro" id="IPR001867">
    <property type="entry name" value="OmpR/PhoB-type_DNA-bd"/>
</dbReference>
<evidence type="ECO:0000256" key="2">
    <source>
        <dbReference type="ARBA" id="ARBA00023015"/>
    </source>
</evidence>
<dbReference type="InterPro" id="IPR016032">
    <property type="entry name" value="Sig_transdc_resp-reg_C-effctor"/>
</dbReference>
<dbReference type="SMART" id="SM00382">
    <property type="entry name" value="AAA"/>
    <property type="match status" value="1"/>
</dbReference>
<evidence type="ECO:0000256" key="4">
    <source>
        <dbReference type="ARBA" id="ARBA00023163"/>
    </source>
</evidence>
<keyword evidence="2" id="KW-0805">Transcription regulation</keyword>
<evidence type="ECO:0000313" key="9">
    <source>
        <dbReference type="Proteomes" id="UP001212498"/>
    </source>
</evidence>
<dbReference type="Gene3D" id="3.40.50.300">
    <property type="entry name" value="P-loop containing nucleotide triphosphate hydrolases"/>
    <property type="match status" value="1"/>
</dbReference>
<dbReference type="InterPro" id="IPR003593">
    <property type="entry name" value="AAA+_ATPase"/>
</dbReference>
<gene>
    <name evidence="8" type="ORF">OUY24_12735</name>
</gene>
<dbReference type="PRINTS" id="PR00364">
    <property type="entry name" value="DISEASERSIST"/>
</dbReference>
<dbReference type="PANTHER" id="PTHR35807">
    <property type="entry name" value="TRANSCRIPTIONAL REGULATOR REDD-RELATED"/>
    <property type="match status" value="1"/>
</dbReference>
<evidence type="ECO:0000256" key="1">
    <source>
        <dbReference type="ARBA" id="ARBA00005820"/>
    </source>
</evidence>
<dbReference type="PROSITE" id="PS51755">
    <property type="entry name" value="OMPR_PHOB"/>
    <property type="match status" value="1"/>
</dbReference>
<dbReference type="SMART" id="SM00862">
    <property type="entry name" value="Trans_reg_C"/>
    <property type="match status" value="1"/>
</dbReference>
<dbReference type="InterPro" id="IPR036388">
    <property type="entry name" value="WH-like_DNA-bd_sf"/>
</dbReference>
<dbReference type="EMBL" id="JAPNUD010000025">
    <property type="protein sequence ID" value="MDA0641486.1"/>
    <property type="molecule type" value="Genomic_DNA"/>
</dbReference>
<proteinExistence type="inferred from homology"/>
<dbReference type="CDD" id="cd15831">
    <property type="entry name" value="BTAD"/>
    <property type="match status" value="1"/>
</dbReference>